<gene>
    <name evidence="1" type="ORF">HCU74_13700</name>
</gene>
<dbReference type="InterPro" id="IPR019734">
    <property type="entry name" value="TPR_rpt"/>
</dbReference>
<dbReference type="EMBL" id="JAAWWK010000005">
    <property type="protein sequence ID" value="NKI18465.1"/>
    <property type="molecule type" value="Genomic_DNA"/>
</dbReference>
<dbReference type="RefSeq" id="WP_168451001.1">
    <property type="nucleotide sequence ID" value="NZ_JAAWWK010000005.1"/>
</dbReference>
<comment type="caution">
    <text evidence="1">The sequence shown here is derived from an EMBL/GenBank/DDBJ whole genome shotgun (WGS) entry which is preliminary data.</text>
</comment>
<dbReference type="Proteomes" id="UP000765845">
    <property type="component" value="Unassembled WGS sequence"/>
</dbReference>
<dbReference type="Pfam" id="PF14559">
    <property type="entry name" value="TPR_19"/>
    <property type="match status" value="1"/>
</dbReference>
<name>A0ABX1GHR4_9GAMM</name>
<evidence type="ECO:0000313" key="2">
    <source>
        <dbReference type="Proteomes" id="UP000765845"/>
    </source>
</evidence>
<keyword evidence="2" id="KW-1185">Reference proteome</keyword>
<evidence type="ECO:0000313" key="1">
    <source>
        <dbReference type="EMBL" id="NKI18465.1"/>
    </source>
</evidence>
<reference evidence="1 2" key="1">
    <citation type="submission" date="2020-04" db="EMBL/GenBank/DDBJ databases">
        <authorList>
            <person name="Yoon J."/>
        </authorList>
    </citation>
    <scope>NUCLEOTIDE SEQUENCE [LARGE SCALE GENOMIC DNA]</scope>
    <source>
        <strain evidence="1 2">KMU-166</strain>
    </source>
</reference>
<sequence length="107" mass="12049">MNLDALRKMLARGADSSMLRFGLGSALLEEGSYDEACEHLIRCVEQDEDYSAAWKLLGRAYERSGNIGEARRVWQEGLAAAQRSGDKQVEREIEVFLRKLAKRDASN</sequence>
<protein>
    <submittedName>
        <fullName evidence="1">Tetratricopeptide repeat protein</fullName>
    </submittedName>
</protein>
<proteinExistence type="predicted"/>
<dbReference type="InterPro" id="IPR011990">
    <property type="entry name" value="TPR-like_helical_dom_sf"/>
</dbReference>
<dbReference type="Gene3D" id="1.25.40.10">
    <property type="entry name" value="Tetratricopeptide repeat domain"/>
    <property type="match status" value="1"/>
</dbReference>
<dbReference type="SUPFAM" id="SSF48452">
    <property type="entry name" value="TPR-like"/>
    <property type="match status" value="1"/>
</dbReference>
<organism evidence="1 2">
    <name type="scientific">Spongiibacter thalassae</name>
    <dbReference type="NCBI Taxonomy" id="2721624"/>
    <lineage>
        <taxon>Bacteria</taxon>
        <taxon>Pseudomonadati</taxon>
        <taxon>Pseudomonadota</taxon>
        <taxon>Gammaproteobacteria</taxon>
        <taxon>Cellvibrionales</taxon>
        <taxon>Spongiibacteraceae</taxon>
        <taxon>Spongiibacter</taxon>
    </lineage>
</organism>
<accession>A0ABX1GHR4</accession>
<dbReference type="SMART" id="SM00028">
    <property type="entry name" value="TPR"/>
    <property type="match status" value="2"/>
</dbReference>